<dbReference type="GO" id="GO:0043531">
    <property type="term" value="F:ADP binding"/>
    <property type="evidence" value="ECO:0007669"/>
    <property type="project" value="InterPro"/>
</dbReference>
<dbReference type="Proteomes" id="UP000824469">
    <property type="component" value="Unassembled WGS sequence"/>
</dbReference>
<keyword evidence="6" id="KW-1185">Reference proteome</keyword>
<dbReference type="InterPro" id="IPR002182">
    <property type="entry name" value="NB-ARC"/>
</dbReference>
<feature type="domain" description="TIR" evidence="4">
    <location>
        <begin position="33"/>
        <end position="199"/>
    </location>
</feature>
<dbReference type="SUPFAM" id="SSF52540">
    <property type="entry name" value="P-loop containing nucleoside triphosphate hydrolases"/>
    <property type="match status" value="1"/>
</dbReference>
<dbReference type="GO" id="GO:0007165">
    <property type="term" value="P:signal transduction"/>
    <property type="evidence" value="ECO:0007669"/>
    <property type="project" value="InterPro"/>
</dbReference>
<dbReference type="PROSITE" id="PS50104">
    <property type="entry name" value="TIR"/>
    <property type="match status" value="1"/>
</dbReference>
<dbReference type="PANTHER" id="PTHR11017:SF385">
    <property type="entry name" value="DISEASE RESISTANCE PROTEIN (TIR-NBS-LRR CLASS)-RELATED"/>
    <property type="match status" value="1"/>
</dbReference>
<evidence type="ECO:0000313" key="6">
    <source>
        <dbReference type="Proteomes" id="UP000824469"/>
    </source>
</evidence>
<organism evidence="5 6">
    <name type="scientific">Taxus chinensis</name>
    <name type="common">Chinese yew</name>
    <name type="synonym">Taxus wallichiana var. chinensis</name>
    <dbReference type="NCBI Taxonomy" id="29808"/>
    <lineage>
        <taxon>Eukaryota</taxon>
        <taxon>Viridiplantae</taxon>
        <taxon>Streptophyta</taxon>
        <taxon>Embryophyta</taxon>
        <taxon>Tracheophyta</taxon>
        <taxon>Spermatophyta</taxon>
        <taxon>Pinopsida</taxon>
        <taxon>Pinidae</taxon>
        <taxon>Conifers II</taxon>
        <taxon>Cupressales</taxon>
        <taxon>Taxaceae</taxon>
        <taxon>Taxus</taxon>
    </lineage>
</organism>
<evidence type="ECO:0000256" key="2">
    <source>
        <dbReference type="ARBA" id="ARBA00022821"/>
    </source>
</evidence>
<evidence type="ECO:0000259" key="4">
    <source>
        <dbReference type="PROSITE" id="PS50104"/>
    </source>
</evidence>
<feature type="region of interest" description="Disordered" evidence="3">
    <location>
        <begin position="1"/>
        <end position="25"/>
    </location>
</feature>
<reference evidence="5 6" key="1">
    <citation type="journal article" date="2021" name="Nat. Plants">
        <title>The Taxus genome provides insights into paclitaxel biosynthesis.</title>
        <authorList>
            <person name="Xiong X."/>
            <person name="Gou J."/>
            <person name="Liao Q."/>
            <person name="Li Y."/>
            <person name="Zhou Q."/>
            <person name="Bi G."/>
            <person name="Li C."/>
            <person name="Du R."/>
            <person name="Wang X."/>
            <person name="Sun T."/>
            <person name="Guo L."/>
            <person name="Liang H."/>
            <person name="Lu P."/>
            <person name="Wu Y."/>
            <person name="Zhang Z."/>
            <person name="Ro D.K."/>
            <person name="Shang Y."/>
            <person name="Huang S."/>
            <person name="Yan J."/>
        </authorList>
    </citation>
    <scope>NUCLEOTIDE SEQUENCE [LARGE SCALE GENOMIC DNA]</scope>
    <source>
        <strain evidence="5">Ta-2019</strain>
    </source>
</reference>
<keyword evidence="1" id="KW-0433">Leucine-rich repeat</keyword>
<dbReference type="GO" id="GO:0006952">
    <property type="term" value="P:defense response"/>
    <property type="evidence" value="ECO:0007669"/>
    <property type="project" value="UniProtKB-KW"/>
</dbReference>
<dbReference type="Pfam" id="PF01582">
    <property type="entry name" value="TIR"/>
    <property type="match status" value="1"/>
</dbReference>
<dbReference type="SMART" id="SM00255">
    <property type="entry name" value="TIR"/>
    <property type="match status" value="1"/>
</dbReference>
<dbReference type="SUPFAM" id="SSF52200">
    <property type="entry name" value="Toll/Interleukin receptor TIR domain"/>
    <property type="match status" value="1"/>
</dbReference>
<comment type="caution">
    <text evidence="5">The sequence shown here is derived from an EMBL/GenBank/DDBJ whole genome shotgun (WGS) entry which is preliminary data.</text>
</comment>
<dbReference type="Gene3D" id="3.40.50.300">
    <property type="entry name" value="P-loop containing nucleotide triphosphate hydrolases"/>
    <property type="match status" value="1"/>
</dbReference>
<gene>
    <name evidence="5" type="ORF">KI387_033274</name>
</gene>
<protein>
    <recommendedName>
        <fullName evidence="4">TIR domain-containing protein</fullName>
    </recommendedName>
</protein>
<dbReference type="AlphaFoldDB" id="A0AA38BU28"/>
<proteinExistence type="predicted"/>
<dbReference type="InterPro" id="IPR044974">
    <property type="entry name" value="Disease_R_plants"/>
</dbReference>
<dbReference type="OMA" id="ICHVFEN"/>
<evidence type="ECO:0000256" key="1">
    <source>
        <dbReference type="ARBA" id="ARBA00022614"/>
    </source>
</evidence>
<dbReference type="InterPro" id="IPR000157">
    <property type="entry name" value="TIR_dom"/>
</dbReference>
<dbReference type="InterPro" id="IPR035897">
    <property type="entry name" value="Toll_tir_struct_dom_sf"/>
</dbReference>
<dbReference type="InterPro" id="IPR058192">
    <property type="entry name" value="WHD_ROQ1-like"/>
</dbReference>
<feature type="non-terminal residue" evidence="5">
    <location>
        <position position="1"/>
    </location>
</feature>
<dbReference type="InterPro" id="IPR042197">
    <property type="entry name" value="Apaf_helical"/>
</dbReference>
<dbReference type="InterPro" id="IPR036390">
    <property type="entry name" value="WH_DNA-bd_sf"/>
</dbReference>
<name>A0AA38BU28_TAXCH</name>
<dbReference type="Gene3D" id="3.40.50.10140">
    <property type="entry name" value="Toll/interleukin-1 receptor homology (TIR) domain"/>
    <property type="match status" value="1"/>
</dbReference>
<dbReference type="Pfam" id="PF23282">
    <property type="entry name" value="WHD_ROQ1"/>
    <property type="match status" value="1"/>
</dbReference>
<dbReference type="EMBL" id="JAHRHJ020003813">
    <property type="protein sequence ID" value="KAH9289157.1"/>
    <property type="molecule type" value="Genomic_DNA"/>
</dbReference>
<dbReference type="Pfam" id="PF00931">
    <property type="entry name" value="NB-ARC"/>
    <property type="match status" value="1"/>
</dbReference>
<evidence type="ECO:0000256" key="3">
    <source>
        <dbReference type="SAM" id="MobiDB-lite"/>
    </source>
</evidence>
<evidence type="ECO:0000313" key="5">
    <source>
        <dbReference type="EMBL" id="KAH9289157.1"/>
    </source>
</evidence>
<dbReference type="PANTHER" id="PTHR11017">
    <property type="entry name" value="LEUCINE-RICH REPEAT-CONTAINING PROTEIN"/>
    <property type="match status" value="1"/>
</dbReference>
<dbReference type="Gene3D" id="1.10.8.430">
    <property type="entry name" value="Helical domain of apoptotic protease-activating factors"/>
    <property type="match status" value="1"/>
</dbReference>
<dbReference type="InterPro" id="IPR027417">
    <property type="entry name" value="P-loop_NTPase"/>
</dbReference>
<sequence length="651" mass="73494">MDTTSTAGKNQRELETPFRQDAASSASTSAKAVSWDIFVNHREIDVKPTLASKIYDTLDFMGLRAFLDVEVFKAGDGIPEQIQQAMATASLHIAIISPNYAQSSLCLNELSFMLKTRTKIIPIFYNVEPSDLRLIDQGKGIYADAFSEHEQKGRYGPEKLREWKEALGAISFHSGYEVKKIEDEGSVLKNIVSHVLRFMKTIPVGLDELVQDFERISLQSPQNLEAVQLVGIWGMGGSGKTTISKEIFKRKRSSFDKCSFMFDVRDCAARYDLRSLKEKLLNDLGVNHLPVDNVDEGSGVLTSRFSSVRALIVLDDVDHVDQLDALLPGADILRPDSLVIVTTREMRVLTSRNISAIYEMPRLKMVDAKQLFSWHAFSQPSPPSGYEDLVEMFATACGGLPLSLKVLGSQLCGRSMDYWESQSIKFAGILPTDINQSLRLSYDALDEEEREMFLDIACFFAGEEKSLAITVWDGSGWNGLRGLETLVNKCLVDLDEQNCIRMHDYLRDMGREMASKVSPYRAWYPDQNLNIQISDERKKIRGIMATTTAYNGDITDYKYSSCGPPFQGFTKLMGISSGERGGFQSPVGLEVLVVKGHDFNQEFAKLSEDLIWLRWFEFQHRNLPSWLVFRNLRVLELHKPTDLEELWEPEA</sequence>
<keyword evidence="2" id="KW-0611">Plant defense</keyword>
<dbReference type="SUPFAM" id="SSF46785">
    <property type="entry name" value="Winged helix' DNA-binding domain"/>
    <property type="match status" value="1"/>
</dbReference>
<dbReference type="PRINTS" id="PR00364">
    <property type="entry name" value="DISEASERSIST"/>
</dbReference>
<accession>A0AA38BU28</accession>